<dbReference type="EMBL" id="LZFO01000072">
    <property type="protein sequence ID" value="OFH96898.1"/>
    <property type="molecule type" value="Genomic_DNA"/>
</dbReference>
<accession>A0A1E8EV69</accession>
<evidence type="ECO:0000256" key="2">
    <source>
        <dbReference type="ARBA" id="ARBA00013457"/>
    </source>
</evidence>
<dbReference type="PANTHER" id="PTHR32332:SF18">
    <property type="entry name" value="2-NITROPROPANE DIOXYGENASE"/>
    <property type="match status" value="1"/>
</dbReference>
<name>A0A1E8EV69_9CLOT</name>
<comment type="caution">
    <text evidence="6">The sequence shown here is derived from an EMBL/GenBank/DDBJ whole genome shotgun (WGS) entry which is preliminary data.</text>
</comment>
<dbReference type="CDD" id="cd04730">
    <property type="entry name" value="NPD_like"/>
    <property type="match status" value="1"/>
</dbReference>
<evidence type="ECO:0000256" key="5">
    <source>
        <dbReference type="ARBA" id="ARBA00023002"/>
    </source>
</evidence>
<evidence type="ECO:0000313" key="6">
    <source>
        <dbReference type="EMBL" id="OFH96898.1"/>
    </source>
</evidence>
<dbReference type="InterPro" id="IPR013785">
    <property type="entry name" value="Aldolase_TIM"/>
</dbReference>
<proteinExistence type="predicted"/>
<keyword evidence="3" id="KW-0285">Flavoprotein</keyword>
<sequence length="356" mass="39169">MKLPNLQIGDLIAKIPIIQGGMGIGVSGYKLASSVANEGGIGVISAVQIGYREPDFKIDTKNANIRALKKEIRKARKLSPKGIIGVNIMVAVNYYDDMIKAILEEDVDLIISGAGLPMSLPKLVEGSNIKIAPIVSSAKAVAIIIKYWLKKYNRLPDLVVVEGPEAGGHLGFNYNQINNKEYKLENITIDVLKTIKYYENKYNKVIPIVAAGGIYTGKDIAQFIKLGASGVQMASRFVATNECDANIEFKNMYVNAKKEEMIIVKSPVGLLGRAIKNTFIEDIKNKKMPPEKCYNCLKKCNPKDTLYCISNALINAVNGNVDKGLIFASSNVHKIDKILSVKELMKELILESEKYL</sequence>
<evidence type="ECO:0000256" key="1">
    <source>
        <dbReference type="ARBA" id="ARBA00003535"/>
    </source>
</evidence>
<dbReference type="Pfam" id="PF03060">
    <property type="entry name" value="NMO"/>
    <property type="match status" value="1"/>
</dbReference>
<evidence type="ECO:0000256" key="3">
    <source>
        <dbReference type="ARBA" id="ARBA00022630"/>
    </source>
</evidence>
<keyword evidence="5 6" id="KW-0560">Oxidoreductase</keyword>
<comment type="function">
    <text evidence="1">Nitronate monooxygenase that uses molecular oxygen to catalyze the oxidative denitrification of alkyl nitronates. Acts on propionate 3-nitronate (P3N), the presumed physiological substrate. Probably functions in the detoxification of P3N, a metabolic poison produced by plants and fungi as a defense mechanism.</text>
</comment>
<dbReference type="PATRIC" id="fig|1121290.3.peg.2330"/>
<dbReference type="Proteomes" id="UP000175744">
    <property type="component" value="Unassembled WGS sequence"/>
</dbReference>
<dbReference type="SUPFAM" id="SSF51412">
    <property type="entry name" value="Inosine monophosphate dehydrogenase (IMPDH)"/>
    <property type="match status" value="1"/>
</dbReference>
<dbReference type="PANTHER" id="PTHR32332">
    <property type="entry name" value="2-NITROPROPANE DIOXYGENASE"/>
    <property type="match status" value="1"/>
</dbReference>
<dbReference type="OrthoDB" id="9778912at2"/>
<dbReference type="GO" id="GO:0018580">
    <property type="term" value="F:nitronate monooxygenase activity"/>
    <property type="evidence" value="ECO:0007669"/>
    <property type="project" value="InterPro"/>
</dbReference>
<dbReference type="InterPro" id="IPR004136">
    <property type="entry name" value="NMO"/>
</dbReference>
<dbReference type="Gene3D" id="3.20.20.70">
    <property type="entry name" value="Aldolase class I"/>
    <property type="match status" value="1"/>
</dbReference>
<keyword evidence="6" id="KW-0503">Monooxygenase</keyword>
<evidence type="ECO:0000313" key="7">
    <source>
        <dbReference type="Proteomes" id="UP000175744"/>
    </source>
</evidence>
<organism evidence="6 7">
    <name type="scientific">Clostridium acetireducens DSM 10703</name>
    <dbReference type="NCBI Taxonomy" id="1121290"/>
    <lineage>
        <taxon>Bacteria</taxon>
        <taxon>Bacillati</taxon>
        <taxon>Bacillota</taxon>
        <taxon>Clostridia</taxon>
        <taxon>Eubacteriales</taxon>
        <taxon>Clostridiaceae</taxon>
        <taxon>Clostridium</taxon>
    </lineage>
</organism>
<dbReference type="STRING" id="1121290.CLAOCE_23050"/>
<gene>
    <name evidence="6" type="ORF">CLOACE_23050</name>
</gene>
<reference evidence="6 7" key="1">
    <citation type="submission" date="2016-06" db="EMBL/GenBank/DDBJ databases">
        <title>Genome sequence of Clostridium acetireducens DSM 10703.</title>
        <authorList>
            <person name="Poehlein A."/>
            <person name="Fluechter S."/>
            <person name="Duerre P."/>
            <person name="Daniel R."/>
        </authorList>
    </citation>
    <scope>NUCLEOTIDE SEQUENCE [LARGE SCALE GENOMIC DNA]</scope>
    <source>
        <strain evidence="6 7">DSM 10703</strain>
    </source>
</reference>
<protein>
    <recommendedName>
        <fullName evidence="2">Probable nitronate monooxygenase</fullName>
    </recommendedName>
</protein>
<dbReference type="AlphaFoldDB" id="A0A1E8EV69"/>
<keyword evidence="7" id="KW-1185">Reference proteome</keyword>
<keyword evidence="4" id="KW-0288">FMN</keyword>
<dbReference type="RefSeq" id="WP_070111391.1">
    <property type="nucleotide sequence ID" value="NZ_LZFO01000072.1"/>
</dbReference>
<evidence type="ECO:0000256" key="4">
    <source>
        <dbReference type="ARBA" id="ARBA00022643"/>
    </source>
</evidence>